<reference evidence="3 4" key="1">
    <citation type="journal article" date="2018" name="Plant J.">
        <title>Genome sequences of Chlorella sorokiniana UTEX 1602 and Micractinium conductrix SAG 241.80: implications to maltose excretion by a green alga.</title>
        <authorList>
            <person name="Arriola M.B."/>
            <person name="Velmurugan N."/>
            <person name="Zhang Y."/>
            <person name="Plunkett M.H."/>
            <person name="Hondzo H."/>
            <person name="Barney B.M."/>
        </authorList>
    </citation>
    <scope>NUCLEOTIDE SEQUENCE [LARGE SCALE GENOMIC DNA]</scope>
    <source>
        <strain evidence="3 4">SAG 241.80</strain>
    </source>
</reference>
<organism evidence="3 4">
    <name type="scientific">Micractinium conductrix</name>
    <dbReference type="NCBI Taxonomy" id="554055"/>
    <lineage>
        <taxon>Eukaryota</taxon>
        <taxon>Viridiplantae</taxon>
        <taxon>Chlorophyta</taxon>
        <taxon>core chlorophytes</taxon>
        <taxon>Trebouxiophyceae</taxon>
        <taxon>Chlorellales</taxon>
        <taxon>Chlorellaceae</taxon>
        <taxon>Chlorella clade</taxon>
        <taxon>Micractinium</taxon>
    </lineage>
</organism>
<dbReference type="EMBL" id="LHPF02000011">
    <property type="protein sequence ID" value="PSC72241.1"/>
    <property type="molecule type" value="Genomic_DNA"/>
</dbReference>
<proteinExistence type="predicted"/>
<comment type="caution">
    <text evidence="3">The sequence shown here is derived from an EMBL/GenBank/DDBJ whole genome shotgun (WGS) entry which is preliminary data.</text>
</comment>
<feature type="region of interest" description="Disordered" evidence="1">
    <location>
        <begin position="127"/>
        <end position="163"/>
    </location>
</feature>
<evidence type="ECO:0000256" key="1">
    <source>
        <dbReference type="SAM" id="MobiDB-lite"/>
    </source>
</evidence>
<dbReference type="OrthoDB" id="511587at2759"/>
<name>A0A2P6VDV4_9CHLO</name>
<keyword evidence="4" id="KW-1185">Reference proteome</keyword>
<dbReference type="AlphaFoldDB" id="A0A2P6VDV4"/>
<feature type="chain" id="PRO_5015143582" evidence="2">
    <location>
        <begin position="30"/>
        <end position="295"/>
    </location>
</feature>
<evidence type="ECO:0000313" key="4">
    <source>
        <dbReference type="Proteomes" id="UP000239649"/>
    </source>
</evidence>
<evidence type="ECO:0000256" key="2">
    <source>
        <dbReference type="SAM" id="SignalP"/>
    </source>
</evidence>
<accession>A0A2P6VDV4</accession>
<gene>
    <name evidence="3" type="ORF">C2E20_4405</name>
</gene>
<feature type="compositionally biased region" description="Low complexity" evidence="1">
    <location>
        <begin position="131"/>
        <end position="163"/>
    </location>
</feature>
<protein>
    <submittedName>
        <fullName evidence="3">Polyhomeotic 2</fullName>
    </submittedName>
</protein>
<keyword evidence="2" id="KW-0732">Signal</keyword>
<evidence type="ECO:0000313" key="3">
    <source>
        <dbReference type="EMBL" id="PSC72241.1"/>
    </source>
</evidence>
<feature type="signal peptide" evidence="2">
    <location>
        <begin position="1"/>
        <end position="29"/>
    </location>
</feature>
<dbReference type="Proteomes" id="UP000239649">
    <property type="component" value="Unassembled WGS sequence"/>
</dbReference>
<sequence>MPAAAPAQGRPPWALAAVLLLVAAALQSAAQVHTQVEILDDSCDSQLDALWGNYTAPPVSPVAGCDRACLSACHDTLYDAIYSEQQQHCPLQTDIVRCFHVYRAQWYSFVEECALFQWGVAVGGAEGEGEGASSTPAAPAADAEAAATPAAEGEAGMTAQPAPAAEAEAGRRRVLLQEAEAALGSNTTSVYNGCFPSFASANDFKKYINGEWVWETDSPAVGITLSVLFFTSLLLLGIGLPKWVKFWKHPRVTGLFKRNKATKLEAPAAEQTPAAAAVDAKDTSSVVEPVAAAAS</sequence>